<accession>A0A074Z6P1</accession>
<keyword evidence="2" id="KW-1185">Reference proteome</keyword>
<gene>
    <name evidence="1" type="ORF">T265_10420</name>
</gene>
<dbReference type="Proteomes" id="UP000054324">
    <property type="component" value="Unassembled WGS sequence"/>
</dbReference>
<protein>
    <submittedName>
        <fullName evidence="1">Uncharacterized protein</fullName>
    </submittedName>
</protein>
<organism evidence="1 2">
    <name type="scientific">Opisthorchis viverrini</name>
    <name type="common">Southeast Asian liver fluke</name>
    <dbReference type="NCBI Taxonomy" id="6198"/>
    <lineage>
        <taxon>Eukaryota</taxon>
        <taxon>Metazoa</taxon>
        <taxon>Spiralia</taxon>
        <taxon>Lophotrochozoa</taxon>
        <taxon>Platyhelminthes</taxon>
        <taxon>Trematoda</taxon>
        <taxon>Digenea</taxon>
        <taxon>Opisthorchiida</taxon>
        <taxon>Opisthorchiata</taxon>
        <taxon>Opisthorchiidae</taxon>
        <taxon>Opisthorchis</taxon>
    </lineage>
</organism>
<dbReference type="CTD" id="20324588"/>
<evidence type="ECO:0000313" key="2">
    <source>
        <dbReference type="Proteomes" id="UP000054324"/>
    </source>
</evidence>
<sequence length="95" mass="11019">MIESVIPREIPLPNKLRDGVESQSETINKHLFCMVNGKQYNVDIRLYEANLDFSHKRHNKTLEAQNTAIFRQRAKLCHAETRVYTTSLRLTSSTT</sequence>
<dbReference type="KEGG" id="ovi:T265_10420"/>
<evidence type="ECO:0000313" key="1">
    <source>
        <dbReference type="EMBL" id="KER21212.1"/>
    </source>
</evidence>
<reference evidence="1 2" key="1">
    <citation type="submission" date="2013-11" db="EMBL/GenBank/DDBJ databases">
        <title>Opisthorchis viverrini - life in the bile duct.</title>
        <authorList>
            <person name="Young N.D."/>
            <person name="Nagarajan N."/>
            <person name="Lin S.J."/>
            <person name="Korhonen P.K."/>
            <person name="Jex A.R."/>
            <person name="Hall R.S."/>
            <person name="Safavi-Hemami H."/>
            <person name="Kaewkong W."/>
            <person name="Bertrand D."/>
            <person name="Gao S."/>
            <person name="Seet Q."/>
            <person name="Wongkham S."/>
            <person name="Teh B.T."/>
            <person name="Wongkham C."/>
            <person name="Intapan P.M."/>
            <person name="Maleewong W."/>
            <person name="Yang X."/>
            <person name="Hu M."/>
            <person name="Wang Z."/>
            <person name="Hofmann A."/>
            <person name="Sternberg P.W."/>
            <person name="Tan P."/>
            <person name="Wang J."/>
            <person name="Gasser R.B."/>
        </authorList>
    </citation>
    <scope>NUCLEOTIDE SEQUENCE [LARGE SCALE GENOMIC DNA]</scope>
</reference>
<name>A0A074Z6P1_OPIVI</name>
<proteinExistence type="predicted"/>
<dbReference type="GeneID" id="20324588"/>
<dbReference type="AlphaFoldDB" id="A0A074Z6P1"/>
<dbReference type="EMBL" id="KL596984">
    <property type="protein sequence ID" value="KER21212.1"/>
    <property type="molecule type" value="Genomic_DNA"/>
</dbReference>
<dbReference type="RefSeq" id="XP_009175052.1">
    <property type="nucleotide sequence ID" value="XM_009176788.1"/>
</dbReference>